<dbReference type="Proteomes" id="UP000016928">
    <property type="component" value="Unassembled WGS sequence"/>
</dbReference>
<evidence type="ECO:0000313" key="1">
    <source>
        <dbReference type="EMBL" id="ENH70186.1"/>
    </source>
</evidence>
<dbReference type="VEuPathDB" id="FungiDB:FOC1_g10004172"/>
<protein>
    <submittedName>
        <fullName evidence="1">Uncharacterized protein</fullName>
    </submittedName>
</protein>
<reference evidence="2" key="2">
    <citation type="journal article" date="2014" name="PLoS ONE">
        <title>Genome and Transcriptome Analysis of the Fungal Pathogen Fusarium oxysporum f. sp. cubense Causing Banana Vascular Wilt Disease.</title>
        <authorList>
            <person name="Guo L."/>
            <person name="Han L."/>
            <person name="Yang L."/>
            <person name="Zeng H."/>
            <person name="Fan D."/>
            <person name="Zhu Y."/>
            <person name="Feng Y."/>
            <person name="Wang G."/>
            <person name="Peng C."/>
            <person name="Jiang X."/>
            <person name="Zhou D."/>
            <person name="Ni P."/>
            <person name="Liang C."/>
            <person name="Liu L."/>
            <person name="Wang J."/>
            <person name="Mao C."/>
            <person name="Fang X."/>
            <person name="Peng M."/>
            <person name="Huang J."/>
        </authorList>
    </citation>
    <scope>NUCLEOTIDE SEQUENCE [LARGE SCALE GENOMIC DNA]</scope>
    <source>
        <strain evidence="2">race 1</strain>
    </source>
</reference>
<proteinExistence type="predicted"/>
<sequence>MVNCEKKLNNLKGTLWDFNEPVGKDNWRDNYSATDDDTIRHALEQLILVKQIFPYLRKDDINAKLKDANKEVIALLDEFDALYQSQHNANPLGLSTLWKDFMFELLTNLQQFAKDWLKLRINELKQNIEAELIRRMAEVVAQVGLAGHGAAVISQNTIVEF</sequence>
<reference evidence="2" key="1">
    <citation type="submission" date="2012-09" db="EMBL/GenBank/DDBJ databases">
        <title>Genome sequencing and comparative transcriptomics of race 1 and race 4 of banana pathogen: Fusarium oxysporum f. sp. cubense.</title>
        <authorList>
            <person name="Fang X."/>
            <person name="Huang J."/>
        </authorList>
    </citation>
    <scope>NUCLEOTIDE SEQUENCE [LARGE SCALE GENOMIC DNA]</scope>
    <source>
        <strain evidence="2">race 1</strain>
    </source>
</reference>
<organism evidence="1 2">
    <name type="scientific">Fusarium oxysporum f. sp. cubense (strain race 1)</name>
    <name type="common">Panama disease fungus</name>
    <dbReference type="NCBI Taxonomy" id="1229664"/>
    <lineage>
        <taxon>Eukaryota</taxon>
        <taxon>Fungi</taxon>
        <taxon>Dikarya</taxon>
        <taxon>Ascomycota</taxon>
        <taxon>Pezizomycotina</taxon>
        <taxon>Sordariomycetes</taxon>
        <taxon>Hypocreomycetidae</taxon>
        <taxon>Hypocreales</taxon>
        <taxon>Nectriaceae</taxon>
        <taxon>Fusarium</taxon>
        <taxon>Fusarium oxysporum species complex</taxon>
    </lineage>
</organism>
<evidence type="ECO:0000313" key="2">
    <source>
        <dbReference type="Proteomes" id="UP000016928"/>
    </source>
</evidence>
<dbReference type="OMA" id="GMNEIRM"/>
<gene>
    <name evidence="1" type="ORF">FOC1_g10004172</name>
</gene>
<accession>N4UMZ1</accession>
<dbReference type="HOGENOM" id="CLU_094285_0_0_1"/>
<dbReference type="EMBL" id="KB730206">
    <property type="protein sequence ID" value="ENH70186.1"/>
    <property type="molecule type" value="Genomic_DNA"/>
</dbReference>
<dbReference type="AlphaFoldDB" id="N4UMZ1"/>
<name>N4UMZ1_FUSC1</name>
<dbReference type="STRING" id="1229664.N4UMZ1"/>